<reference evidence="8 9" key="1">
    <citation type="submission" date="2019-12" db="EMBL/GenBank/DDBJ databases">
        <title>Isolation and characterization of three novel carbon monoxide-oxidizing members of Halobacteria from salione crusts and soils.</title>
        <authorList>
            <person name="Myers M.R."/>
            <person name="King G.M."/>
        </authorList>
    </citation>
    <scope>NUCLEOTIDE SEQUENCE [LARGE SCALE GENOMIC DNA]</scope>
    <source>
        <strain evidence="8 9">PCN9</strain>
    </source>
</reference>
<evidence type="ECO:0000313" key="8">
    <source>
        <dbReference type="EMBL" id="MXR19692.1"/>
    </source>
</evidence>
<keyword evidence="3" id="KW-0285">Flavoprotein</keyword>
<evidence type="ECO:0000256" key="2">
    <source>
        <dbReference type="ARBA" id="ARBA00005466"/>
    </source>
</evidence>
<dbReference type="Gene3D" id="3.40.462.20">
    <property type="match status" value="1"/>
</dbReference>
<dbReference type="InterPro" id="IPR016166">
    <property type="entry name" value="FAD-bd_PCMH"/>
</dbReference>
<dbReference type="InterPro" id="IPR016169">
    <property type="entry name" value="FAD-bd_PCMH_sub2"/>
</dbReference>
<dbReference type="PANTHER" id="PTHR42973:SF39">
    <property type="entry name" value="FAD-BINDING PCMH-TYPE DOMAIN-CONTAINING PROTEIN"/>
    <property type="match status" value="1"/>
</dbReference>
<evidence type="ECO:0000313" key="9">
    <source>
        <dbReference type="Proteomes" id="UP000471521"/>
    </source>
</evidence>
<evidence type="ECO:0000256" key="4">
    <source>
        <dbReference type="ARBA" id="ARBA00022827"/>
    </source>
</evidence>
<dbReference type="GO" id="GO:0071949">
    <property type="term" value="F:FAD binding"/>
    <property type="evidence" value="ECO:0007669"/>
    <property type="project" value="InterPro"/>
</dbReference>
<dbReference type="PROSITE" id="PS00862">
    <property type="entry name" value="OX2_COVAL_FAD"/>
    <property type="match status" value="1"/>
</dbReference>
<feature type="domain" description="FAD-binding PCMH-type" evidence="7">
    <location>
        <begin position="41"/>
        <end position="211"/>
    </location>
</feature>
<dbReference type="Gene3D" id="3.30.43.10">
    <property type="entry name" value="Uridine Diphospho-n-acetylenolpyruvylglucosamine Reductase, domain 2"/>
    <property type="match status" value="1"/>
</dbReference>
<dbReference type="SUPFAM" id="SSF56176">
    <property type="entry name" value="FAD-binding/transporter-associated domain-like"/>
    <property type="match status" value="1"/>
</dbReference>
<dbReference type="InterPro" id="IPR012951">
    <property type="entry name" value="BBE"/>
</dbReference>
<protein>
    <submittedName>
        <fullName evidence="8">FAD-binding protein</fullName>
    </submittedName>
</protein>
<dbReference type="Pfam" id="PF01565">
    <property type="entry name" value="FAD_binding_4"/>
    <property type="match status" value="1"/>
</dbReference>
<dbReference type="Proteomes" id="UP000471521">
    <property type="component" value="Unassembled WGS sequence"/>
</dbReference>
<dbReference type="Pfam" id="PF08031">
    <property type="entry name" value="BBE"/>
    <property type="match status" value="1"/>
</dbReference>
<dbReference type="GO" id="GO:0016491">
    <property type="term" value="F:oxidoreductase activity"/>
    <property type="evidence" value="ECO:0007669"/>
    <property type="project" value="UniProtKB-KW"/>
</dbReference>
<comment type="cofactor">
    <cofactor evidence="1">
        <name>FAD</name>
        <dbReference type="ChEBI" id="CHEBI:57692"/>
    </cofactor>
</comment>
<dbReference type="PANTHER" id="PTHR42973">
    <property type="entry name" value="BINDING OXIDOREDUCTASE, PUTATIVE (AFU_ORTHOLOGUE AFUA_1G17690)-RELATED"/>
    <property type="match status" value="1"/>
</dbReference>
<dbReference type="InterPro" id="IPR016167">
    <property type="entry name" value="FAD-bd_PCMH_sub1"/>
</dbReference>
<dbReference type="AlphaFoldDB" id="A0A6B0SLA0"/>
<dbReference type="RefSeq" id="WP_201292903.1">
    <property type="nucleotide sequence ID" value="NZ_WUUU01000012.1"/>
</dbReference>
<evidence type="ECO:0000256" key="6">
    <source>
        <dbReference type="SAM" id="MobiDB-lite"/>
    </source>
</evidence>
<name>A0A6B0SLA0_9EURY</name>
<keyword evidence="5" id="KW-0560">Oxidoreductase</keyword>
<organism evidence="8 9">
    <name type="scientific">Halobacterium bonnevillei</name>
    <dbReference type="NCBI Taxonomy" id="2692200"/>
    <lineage>
        <taxon>Archaea</taxon>
        <taxon>Methanobacteriati</taxon>
        <taxon>Methanobacteriota</taxon>
        <taxon>Stenosarchaea group</taxon>
        <taxon>Halobacteria</taxon>
        <taxon>Halobacteriales</taxon>
        <taxon>Halobacteriaceae</taxon>
        <taxon>Halobacterium</taxon>
    </lineage>
</organism>
<sequence length="462" mass="49473">MTDDTDAGDPLEALDTRTRGRVLEPGDSGYDDARSVWNARIDRYPSAVLACSGTADVLAGVEVAREHGLELSVKSGGHHVSGSAVCDDGIVLDLGPMDWVRVDPEAQTAWVGPGATWGDVDHETAAFGLAVPGGQDPNIGVSGLTLGGGVGWLSRTHGLTSDNLLSADVVTADAELVHASSDEHADLFWALRGGGGSFGVVTGFEFRLHEVDEVFAGSLIYPMADARAVARRYESFVADAPREVRVLFGSMVLPASPVFPEEVRDSRVAILIACYAGPPAEANRVLEPLRSFGDPLLDSMRPRSYVAFQGAGESRGRMRTHLRSHYLPELPVDAIDTIADHAAAAPSAGATVFLSPRGGAETAPEADATAYPHRDAAHHLLVEARWDSPDADDRHVEWVDRLHEAVQPYATGDAAMNFLSEDEPERRVRAAYGGNYERLVEVKRTWDPENLFTASHLVDPSG</sequence>
<evidence type="ECO:0000259" key="7">
    <source>
        <dbReference type="PROSITE" id="PS51387"/>
    </source>
</evidence>
<evidence type="ECO:0000256" key="1">
    <source>
        <dbReference type="ARBA" id="ARBA00001974"/>
    </source>
</evidence>
<feature type="compositionally biased region" description="Basic and acidic residues" evidence="6">
    <location>
        <begin position="14"/>
        <end position="24"/>
    </location>
</feature>
<dbReference type="InterPro" id="IPR006093">
    <property type="entry name" value="Oxy_OxRdtase_FAD_BS"/>
</dbReference>
<evidence type="ECO:0000256" key="3">
    <source>
        <dbReference type="ARBA" id="ARBA00022630"/>
    </source>
</evidence>
<dbReference type="PROSITE" id="PS51387">
    <property type="entry name" value="FAD_PCMH"/>
    <property type="match status" value="1"/>
</dbReference>
<dbReference type="EMBL" id="WUUU01000012">
    <property type="protein sequence ID" value="MXR19692.1"/>
    <property type="molecule type" value="Genomic_DNA"/>
</dbReference>
<dbReference type="OrthoDB" id="213514at2157"/>
<feature type="region of interest" description="Disordered" evidence="6">
    <location>
        <begin position="1"/>
        <end position="28"/>
    </location>
</feature>
<dbReference type="InterPro" id="IPR036318">
    <property type="entry name" value="FAD-bd_PCMH-like_sf"/>
</dbReference>
<keyword evidence="9" id="KW-1185">Reference proteome</keyword>
<comment type="caution">
    <text evidence="8">The sequence shown here is derived from an EMBL/GenBank/DDBJ whole genome shotgun (WGS) entry which is preliminary data.</text>
</comment>
<dbReference type="InterPro" id="IPR006094">
    <property type="entry name" value="Oxid_FAD_bind_N"/>
</dbReference>
<evidence type="ECO:0000256" key="5">
    <source>
        <dbReference type="ARBA" id="ARBA00023002"/>
    </source>
</evidence>
<keyword evidence="4" id="KW-0274">FAD</keyword>
<accession>A0A6B0SLA0</accession>
<dbReference type="InterPro" id="IPR050416">
    <property type="entry name" value="FAD-linked_Oxidoreductase"/>
</dbReference>
<comment type="similarity">
    <text evidence="2">Belongs to the oxygen-dependent FAD-linked oxidoreductase family.</text>
</comment>
<dbReference type="Gene3D" id="3.30.465.10">
    <property type="match status" value="1"/>
</dbReference>
<proteinExistence type="inferred from homology"/>
<gene>
    <name evidence="8" type="ORF">GRX66_03385</name>
</gene>